<dbReference type="PANTHER" id="PTHR42988">
    <property type="entry name" value="PHOSPHOHYDROLASE"/>
    <property type="match status" value="1"/>
</dbReference>
<feature type="chain" id="PRO_5024278963" evidence="5">
    <location>
        <begin position="24"/>
        <end position="423"/>
    </location>
</feature>
<keyword evidence="3" id="KW-0408">Iron</keyword>
<dbReference type="AlphaFoldDB" id="A0A5R9EME6"/>
<sequence length="423" mass="48085">MRKVWKCLVFFLCIFFAMTGAQASKAESDLRLWVVTDIHHLSPSLYVEGPRIQKLQDTGAGLEFFYSNERLEALAYQIEQAEQQPDALIVAGDLTLNGEYQSLVDLQKVFAKIEALGTEVFVIPGNHDINNGWASSFTDSRAVRDKQITPVEFQKLMNSFGYEEATYQDDVSLSYITQLMSDHWLVMLDSNIYHGEGNDQPPVSKGELRDETLIWLEDKLGTITGADVEVTVVLHHSSIPHFELMGQNFVVGNHDRLKNILEKYQIPVTLSGHMHAQHIAQEGQVTDIATGAFAVQPSVIGEVVIDNNQKSYQQIKLDMDAWAKETKTEDPNLLDYDTYLKQVFTKANEKLDSNKDQNDELRQLTQELNLAFFAGNISNIWEATVSAYEDTFEKLISPDTESMNRYLQVLIDQANYNHQEFTW</sequence>
<keyword evidence="1" id="KW-0479">Metal-binding</keyword>
<protein>
    <submittedName>
        <fullName evidence="8">Metallophosphoesterase</fullName>
    </submittedName>
</protein>
<dbReference type="Gene3D" id="3.60.21.10">
    <property type="match status" value="1"/>
</dbReference>
<name>A0A5R9EME6_9LACT</name>
<evidence type="ECO:0000256" key="1">
    <source>
        <dbReference type="ARBA" id="ARBA00022723"/>
    </source>
</evidence>
<evidence type="ECO:0000256" key="2">
    <source>
        <dbReference type="ARBA" id="ARBA00022801"/>
    </source>
</evidence>
<feature type="domain" description="Calcineurin-like phosphoesterase" evidence="6">
    <location>
        <begin position="30"/>
        <end position="276"/>
    </location>
</feature>
<proteinExistence type="inferred from homology"/>
<dbReference type="EMBL" id="VBSP01000007">
    <property type="protein sequence ID" value="TLQ48831.1"/>
    <property type="molecule type" value="Genomic_DNA"/>
</dbReference>
<dbReference type="Proteomes" id="UP000306420">
    <property type="component" value="Unassembled WGS sequence"/>
</dbReference>
<evidence type="ECO:0000256" key="5">
    <source>
        <dbReference type="SAM" id="SignalP"/>
    </source>
</evidence>
<dbReference type="GO" id="GO:0046872">
    <property type="term" value="F:metal ion binding"/>
    <property type="evidence" value="ECO:0007669"/>
    <property type="project" value="UniProtKB-KW"/>
</dbReference>
<feature type="domain" description="Cyclic nucleotide phosphodiesterase C-terminal" evidence="7">
    <location>
        <begin position="318"/>
        <end position="414"/>
    </location>
</feature>
<comment type="similarity">
    <text evidence="4">Belongs to the cyclic nucleotide phosphodiesterase class-III family.</text>
</comment>
<comment type="caution">
    <text evidence="8">The sequence shown here is derived from an EMBL/GenBank/DDBJ whole genome shotgun (WGS) entry which is preliminary data.</text>
</comment>
<keyword evidence="5" id="KW-0732">Signal</keyword>
<organism evidence="8 9">
    <name type="scientific">Ruoffia tabacinasalis</name>
    <dbReference type="NCBI Taxonomy" id="87458"/>
    <lineage>
        <taxon>Bacteria</taxon>
        <taxon>Bacillati</taxon>
        <taxon>Bacillota</taxon>
        <taxon>Bacilli</taxon>
        <taxon>Lactobacillales</taxon>
        <taxon>Aerococcaceae</taxon>
        <taxon>Ruoffia</taxon>
    </lineage>
</organism>
<dbReference type="InterPro" id="IPR004843">
    <property type="entry name" value="Calcineurin-like_PHP"/>
</dbReference>
<dbReference type="SUPFAM" id="SSF56300">
    <property type="entry name" value="Metallo-dependent phosphatases"/>
    <property type="match status" value="1"/>
</dbReference>
<evidence type="ECO:0000256" key="3">
    <source>
        <dbReference type="ARBA" id="ARBA00023004"/>
    </source>
</evidence>
<dbReference type="InterPro" id="IPR040869">
    <property type="entry name" value="CNP_C"/>
</dbReference>
<feature type="signal peptide" evidence="5">
    <location>
        <begin position="1"/>
        <end position="23"/>
    </location>
</feature>
<dbReference type="Pfam" id="PF00149">
    <property type="entry name" value="Metallophos"/>
    <property type="match status" value="1"/>
</dbReference>
<gene>
    <name evidence="8" type="ORF">FEZ33_03415</name>
</gene>
<evidence type="ECO:0000313" key="9">
    <source>
        <dbReference type="Proteomes" id="UP000306420"/>
    </source>
</evidence>
<dbReference type="PANTHER" id="PTHR42988:SF2">
    <property type="entry name" value="CYCLIC NUCLEOTIDE PHOSPHODIESTERASE CBUA0032-RELATED"/>
    <property type="match status" value="1"/>
</dbReference>
<dbReference type="Pfam" id="PF17839">
    <property type="entry name" value="CNP_C_terminal"/>
    <property type="match status" value="1"/>
</dbReference>
<dbReference type="RefSeq" id="WP_138403996.1">
    <property type="nucleotide sequence ID" value="NZ_VBSP01000007.1"/>
</dbReference>
<evidence type="ECO:0000259" key="6">
    <source>
        <dbReference type="Pfam" id="PF00149"/>
    </source>
</evidence>
<accession>A0A5R9EME6</accession>
<dbReference type="OrthoDB" id="2036332at2"/>
<keyword evidence="2" id="KW-0378">Hydrolase</keyword>
<evidence type="ECO:0000313" key="8">
    <source>
        <dbReference type="EMBL" id="TLQ48831.1"/>
    </source>
</evidence>
<dbReference type="GO" id="GO:0016787">
    <property type="term" value="F:hydrolase activity"/>
    <property type="evidence" value="ECO:0007669"/>
    <property type="project" value="UniProtKB-KW"/>
</dbReference>
<dbReference type="InterPro" id="IPR029052">
    <property type="entry name" value="Metallo-depent_PP-like"/>
</dbReference>
<evidence type="ECO:0000256" key="4">
    <source>
        <dbReference type="ARBA" id="ARBA00025742"/>
    </source>
</evidence>
<evidence type="ECO:0000259" key="7">
    <source>
        <dbReference type="Pfam" id="PF17839"/>
    </source>
</evidence>
<dbReference type="InterPro" id="IPR050884">
    <property type="entry name" value="CNP_phosphodiesterase-III"/>
</dbReference>
<reference evidence="8 9" key="1">
    <citation type="submission" date="2019-05" db="EMBL/GenBank/DDBJ databases">
        <title>The metagenome of a microbial culture collection derived from dairy environment covers the genomic content of the human microbiome.</title>
        <authorList>
            <person name="Roder T."/>
            <person name="Wuthrich D."/>
            <person name="Sattari Z."/>
            <person name="Von Ah U."/>
            <person name="Bar C."/>
            <person name="Ronchi F."/>
            <person name="Macpherson A.J."/>
            <person name="Ganal-Vonarburg S.C."/>
            <person name="Bruggmann R."/>
            <person name="Vergeres G."/>
        </authorList>
    </citation>
    <scope>NUCLEOTIDE SEQUENCE [LARGE SCALE GENOMIC DNA]</scope>
    <source>
        <strain evidence="8 9">FAM 24227</strain>
    </source>
</reference>